<keyword evidence="2" id="KW-1185">Reference proteome</keyword>
<comment type="caution">
    <text evidence="1">The sequence shown here is derived from an EMBL/GenBank/DDBJ whole genome shotgun (WGS) entry which is preliminary data.</text>
</comment>
<sequence>MVRKPYFLACLQKTGNHVIQRRTGGPFSRLPVTRSPVPADHRRYMDKVMSHPRIEIIACIALISGCASTSAVSEPVIDGVSQPKFLTQLDGVDTIQIEELTIANRSDVRRFIQLCRNARWVPFVATMPNKSDTIRFMSDGTEIHRLLYAGGWLIDTSGDGVERFGTIHANDGDWIDENVDTQLMLLRNAL</sequence>
<dbReference type="EMBL" id="SJPN01000009">
    <property type="protein sequence ID" value="TWT93256.1"/>
    <property type="molecule type" value="Genomic_DNA"/>
</dbReference>
<gene>
    <name evidence="1" type="ORF">Pla52n_59140</name>
</gene>
<accession>A0A5C6A1F9</accession>
<evidence type="ECO:0000313" key="2">
    <source>
        <dbReference type="Proteomes" id="UP000320176"/>
    </source>
</evidence>
<organism evidence="1 2">
    <name type="scientific">Stieleria varia</name>
    <dbReference type="NCBI Taxonomy" id="2528005"/>
    <lineage>
        <taxon>Bacteria</taxon>
        <taxon>Pseudomonadati</taxon>
        <taxon>Planctomycetota</taxon>
        <taxon>Planctomycetia</taxon>
        <taxon>Pirellulales</taxon>
        <taxon>Pirellulaceae</taxon>
        <taxon>Stieleria</taxon>
    </lineage>
</organism>
<dbReference type="Proteomes" id="UP000320176">
    <property type="component" value="Unassembled WGS sequence"/>
</dbReference>
<proteinExistence type="predicted"/>
<protein>
    <submittedName>
        <fullName evidence="1">Uncharacterized protein</fullName>
    </submittedName>
</protein>
<name>A0A5C6A1F9_9BACT</name>
<reference evidence="1 2" key="1">
    <citation type="submission" date="2019-02" db="EMBL/GenBank/DDBJ databases">
        <title>Deep-cultivation of Planctomycetes and their phenomic and genomic characterization uncovers novel biology.</title>
        <authorList>
            <person name="Wiegand S."/>
            <person name="Jogler M."/>
            <person name="Boedeker C."/>
            <person name="Pinto D."/>
            <person name="Vollmers J."/>
            <person name="Rivas-Marin E."/>
            <person name="Kohn T."/>
            <person name="Peeters S.H."/>
            <person name="Heuer A."/>
            <person name="Rast P."/>
            <person name="Oberbeckmann S."/>
            <person name="Bunk B."/>
            <person name="Jeske O."/>
            <person name="Meyerdierks A."/>
            <person name="Storesund J.E."/>
            <person name="Kallscheuer N."/>
            <person name="Luecker S."/>
            <person name="Lage O.M."/>
            <person name="Pohl T."/>
            <person name="Merkel B.J."/>
            <person name="Hornburger P."/>
            <person name="Mueller R.-W."/>
            <person name="Bruemmer F."/>
            <person name="Labrenz M."/>
            <person name="Spormann A.M."/>
            <person name="Op Den Camp H."/>
            <person name="Overmann J."/>
            <person name="Amann R."/>
            <person name="Jetten M.S.M."/>
            <person name="Mascher T."/>
            <person name="Medema M.H."/>
            <person name="Devos D.P."/>
            <person name="Kaster A.-K."/>
            <person name="Ovreas L."/>
            <person name="Rohde M."/>
            <person name="Galperin M.Y."/>
            <person name="Jogler C."/>
        </authorList>
    </citation>
    <scope>NUCLEOTIDE SEQUENCE [LARGE SCALE GENOMIC DNA]</scope>
    <source>
        <strain evidence="1 2">Pla52n</strain>
    </source>
</reference>
<dbReference type="AlphaFoldDB" id="A0A5C6A1F9"/>
<evidence type="ECO:0000313" key="1">
    <source>
        <dbReference type="EMBL" id="TWT93256.1"/>
    </source>
</evidence>